<proteinExistence type="predicted"/>
<dbReference type="Proteomes" id="UP001220610">
    <property type="component" value="Chromosome"/>
</dbReference>
<dbReference type="EMBL" id="CP119311">
    <property type="protein sequence ID" value="WEK34330.1"/>
    <property type="molecule type" value="Genomic_DNA"/>
</dbReference>
<dbReference type="AlphaFoldDB" id="A0AAJ5WPD8"/>
<protein>
    <submittedName>
        <fullName evidence="2">DUF4249 domain-containing protein</fullName>
    </submittedName>
</protein>
<accession>A0AAJ5WPD8</accession>
<feature type="chain" id="PRO_5042520285" evidence="1">
    <location>
        <begin position="19"/>
        <end position="306"/>
    </location>
</feature>
<organism evidence="2 3">
    <name type="scientific">Candidatus Pseudobacter hemicellulosilyticus</name>
    <dbReference type="NCBI Taxonomy" id="3121375"/>
    <lineage>
        <taxon>Bacteria</taxon>
        <taxon>Pseudomonadati</taxon>
        <taxon>Bacteroidota</taxon>
        <taxon>Chitinophagia</taxon>
        <taxon>Chitinophagales</taxon>
        <taxon>Chitinophagaceae</taxon>
        <taxon>Pseudobacter</taxon>
    </lineage>
</organism>
<keyword evidence="1" id="KW-0732">Signal</keyword>
<evidence type="ECO:0000313" key="3">
    <source>
        <dbReference type="Proteomes" id="UP001220610"/>
    </source>
</evidence>
<evidence type="ECO:0000256" key="1">
    <source>
        <dbReference type="SAM" id="SignalP"/>
    </source>
</evidence>
<reference evidence="2" key="1">
    <citation type="submission" date="2023-03" db="EMBL/GenBank/DDBJ databases">
        <title>Andean soil-derived lignocellulolytic bacterial consortium as a source of novel taxa and putative plastic-active enzymes.</title>
        <authorList>
            <person name="Diaz-Garcia L."/>
            <person name="Chuvochina M."/>
            <person name="Feuerriegel G."/>
            <person name="Bunk B."/>
            <person name="Sproer C."/>
            <person name="Streit W.R."/>
            <person name="Rodriguez L.M."/>
            <person name="Overmann J."/>
            <person name="Jimenez D.J."/>
        </authorList>
    </citation>
    <scope>NUCLEOTIDE SEQUENCE</scope>
    <source>
        <strain evidence="2">MAG 7</strain>
    </source>
</reference>
<evidence type="ECO:0000313" key="2">
    <source>
        <dbReference type="EMBL" id="WEK34330.1"/>
    </source>
</evidence>
<name>A0AAJ5WPD8_9BACT</name>
<feature type="signal peptide" evidence="1">
    <location>
        <begin position="1"/>
        <end position="18"/>
    </location>
</feature>
<sequence length="306" mass="34482">MQRTNKYLLWLLAPLLLAACERDFNIEVDMGPPRLIVEAYVNNLLPLYNYVVLSRSQDYYSADLDNVPVSGATVTITEGTVQADRSIRWDTANRAVMQELALPRFDLSLLPGVYLDRRLANTPNRALIGKPGKSYLLEIEESGKKYSAITTIPQPVPIDSLTNGNVFLEYDDDGVGMYKSRITVHFQDPDTIGNAQLYFWRHQDNRAYFGWGGMHTNRFTPNTDEKVNGEYLHITHSNGFALTDTVVYYLASVERKVYNFWDSYNKARDNGGPFSTPVNLLSTIQGPDVIGSFSGFGMSTKTHVVQ</sequence>
<gene>
    <name evidence="2" type="ORF">P0Y53_17730</name>
</gene>
<dbReference type="PROSITE" id="PS51257">
    <property type="entry name" value="PROKAR_LIPOPROTEIN"/>
    <property type="match status" value="1"/>
</dbReference>